<dbReference type="EMBL" id="JAUSTO010000004">
    <property type="protein sequence ID" value="MDQ0152278.1"/>
    <property type="molecule type" value="Genomic_DNA"/>
</dbReference>
<keyword evidence="1" id="KW-0472">Membrane</keyword>
<evidence type="ECO:0000313" key="2">
    <source>
        <dbReference type="EMBL" id="MDQ0152278.1"/>
    </source>
</evidence>
<evidence type="ECO:0000256" key="1">
    <source>
        <dbReference type="SAM" id="Phobius"/>
    </source>
</evidence>
<keyword evidence="3" id="KW-1185">Reference proteome</keyword>
<comment type="caution">
    <text evidence="2">The sequence shown here is derived from an EMBL/GenBank/DDBJ whole genome shotgun (WGS) entry which is preliminary data.</text>
</comment>
<dbReference type="AlphaFoldDB" id="A0AAE3V9Q7"/>
<gene>
    <name evidence="2" type="ORF">J2S20_000963</name>
</gene>
<keyword evidence="1" id="KW-0812">Transmembrane</keyword>
<accession>A0AAE3V9Q7</accession>
<keyword evidence="1" id="KW-1133">Transmembrane helix</keyword>
<evidence type="ECO:0000313" key="3">
    <source>
        <dbReference type="Proteomes" id="UP001241537"/>
    </source>
</evidence>
<organism evidence="2 3">
    <name type="scientific">Moryella indoligenes</name>
    <dbReference type="NCBI Taxonomy" id="371674"/>
    <lineage>
        <taxon>Bacteria</taxon>
        <taxon>Bacillati</taxon>
        <taxon>Bacillota</taxon>
        <taxon>Clostridia</taxon>
        <taxon>Lachnospirales</taxon>
        <taxon>Lachnospiraceae</taxon>
        <taxon>Moryella</taxon>
    </lineage>
</organism>
<dbReference type="Proteomes" id="UP001241537">
    <property type="component" value="Unassembled WGS sequence"/>
</dbReference>
<name>A0AAE3V9Q7_9FIRM</name>
<reference evidence="2" key="1">
    <citation type="submission" date="2023-07" db="EMBL/GenBank/DDBJ databases">
        <title>Genomic Encyclopedia of Type Strains, Phase IV (KMG-IV): sequencing the most valuable type-strain genomes for metagenomic binning, comparative biology and taxonomic classification.</title>
        <authorList>
            <person name="Goeker M."/>
        </authorList>
    </citation>
    <scope>NUCLEOTIDE SEQUENCE</scope>
    <source>
        <strain evidence="2">DSM 19659</strain>
    </source>
</reference>
<protein>
    <submittedName>
        <fullName evidence="2">Uncharacterized protein</fullName>
    </submittedName>
</protein>
<sequence length="72" mass="8277">MKKQRIKIFLKLLLGLFFCTLSQLMTNRMNSLSSTAGLTDYIYVGVPGVAAIYCFINMYFSYKKYIKETGTK</sequence>
<feature type="transmembrane region" description="Helical" evidence="1">
    <location>
        <begin position="41"/>
        <end position="62"/>
    </location>
</feature>
<proteinExistence type="predicted"/>
<dbReference type="RefSeq" id="WP_307253771.1">
    <property type="nucleotide sequence ID" value="NZ_JAUSTO010000004.1"/>
</dbReference>